<proteinExistence type="predicted"/>
<accession>A0ABX0RFF1</accession>
<dbReference type="EMBL" id="VWXF01000012">
    <property type="protein sequence ID" value="NIF24061.1"/>
    <property type="molecule type" value="Genomic_DNA"/>
</dbReference>
<dbReference type="Proteomes" id="UP001515683">
    <property type="component" value="Unassembled WGS sequence"/>
</dbReference>
<sequence length="41" mass="4528">MFETFIRTISHDVMAIVTAASHAPQTAIAALMCAIMFQLFQ</sequence>
<evidence type="ECO:0000256" key="1">
    <source>
        <dbReference type="SAM" id="Phobius"/>
    </source>
</evidence>
<protein>
    <submittedName>
        <fullName evidence="2">YshB family small membrane protein</fullName>
    </submittedName>
</protein>
<dbReference type="NCBIfam" id="NF033841">
    <property type="entry name" value="small_YshB"/>
    <property type="match status" value="1"/>
</dbReference>
<dbReference type="InterPro" id="IPR047812">
    <property type="entry name" value="YshB"/>
</dbReference>
<gene>
    <name evidence="2" type="primary">yshB</name>
    <name evidence="2" type="ORF">F3J40_21055</name>
</gene>
<reference evidence="2 3" key="1">
    <citation type="journal article" date="2019" name="bioRxiv">
        <title>Bacteria contribute to plant secondary compound degradation in a generalist herbivore system.</title>
        <authorList>
            <person name="Francoeur C.B."/>
            <person name="Khadempour L."/>
            <person name="Moreira-Soto R.D."/>
            <person name="Gotting K."/>
            <person name="Book A.J."/>
            <person name="Pinto-Tomas A.A."/>
            <person name="Keefover-Ring K."/>
            <person name="Currie C.R."/>
        </authorList>
    </citation>
    <scope>NUCLEOTIDE SEQUENCE [LARGE SCALE GENOMIC DNA]</scope>
    <source>
        <strain evidence="2">Acro-835</strain>
    </source>
</reference>
<organism evidence="2 3">
    <name type="scientific">Candidatus Pantoea multigeneris</name>
    <dbReference type="NCBI Taxonomy" id="2608357"/>
    <lineage>
        <taxon>Bacteria</taxon>
        <taxon>Pseudomonadati</taxon>
        <taxon>Pseudomonadota</taxon>
        <taxon>Gammaproteobacteria</taxon>
        <taxon>Enterobacterales</taxon>
        <taxon>Erwiniaceae</taxon>
        <taxon>Pantoea</taxon>
    </lineage>
</organism>
<keyword evidence="1" id="KW-0472">Membrane</keyword>
<comment type="caution">
    <text evidence="2">The sequence shown here is derived from an EMBL/GenBank/DDBJ whole genome shotgun (WGS) entry which is preliminary data.</text>
</comment>
<evidence type="ECO:0000313" key="3">
    <source>
        <dbReference type="Proteomes" id="UP001515683"/>
    </source>
</evidence>
<keyword evidence="1" id="KW-0812">Transmembrane</keyword>
<keyword evidence="3" id="KW-1185">Reference proteome</keyword>
<evidence type="ECO:0000313" key="2">
    <source>
        <dbReference type="EMBL" id="NIF24061.1"/>
    </source>
</evidence>
<name>A0ABX0RFF1_9GAMM</name>
<feature type="transmembrane region" description="Helical" evidence="1">
    <location>
        <begin position="12"/>
        <end position="40"/>
    </location>
</feature>
<keyword evidence="1" id="KW-1133">Transmembrane helix</keyword>
<dbReference type="RefSeq" id="WP_167017842.1">
    <property type="nucleotide sequence ID" value="NZ_VWXF01000012.1"/>
</dbReference>